<dbReference type="EMBL" id="JABFOR010000015">
    <property type="protein sequence ID" value="NOJ71619.1"/>
    <property type="molecule type" value="Genomic_DNA"/>
</dbReference>
<sequence length="47" mass="5231">MIKWLILAQLDGRQLESLLGQRHTCILDFDTACDGVISENVQSGVDQ</sequence>
<organism evidence="1 2">
    <name type="scientific">Paenibacillus alvei</name>
    <name type="common">Bacillus alvei</name>
    <dbReference type="NCBI Taxonomy" id="44250"/>
    <lineage>
        <taxon>Bacteria</taxon>
        <taxon>Bacillati</taxon>
        <taxon>Bacillota</taxon>
        <taxon>Bacilli</taxon>
        <taxon>Bacillales</taxon>
        <taxon>Paenibacillaceae</taxon>
        <taxon>Paenibacillus</taxon>
    </lineage>
</organism>
<reference evidence="1 2" key="1">
    <citation type="submission" date="2020-05" db="EMBL/GenBank/DDBJ databases">
        <title>Whole genome sequencing and identification of novel metabolites from Paenibacillus alvei strain JR949.</title>
        <authorList>
            <person name="Rajendhran J."/>
            <person name="Sree Pranav P."/>
            <person name="Mahalakshmi B."/>
            <person name="Karthikeyan R."/>
        </authorList>
    </citation>
    <scope>NUCLEOTIDE SEQUENCE [LARGE SCALE GENOMIC DNA]</scope>
    <source>
        <strain evidence="1 2">JR949</strain>
    </source>
</reference>
<protein>
    <submittedName>
        <fullName evidence="1">Uncharacterized protein</fullName>
    </submittedName>
</protein>
<dbReference type="Proteomes" id="UP000552038">
    <property type="component" value="Unassembled WGS sequence"/>
</dbReference>
<proteinExistence type="predicted"/>
<evidence type="ECO:0000313" key="2">
    <source>
        <dbReference type="Proteomes" id="UP000552038"/>
    </source>
</evidence>
<dbReference type="AlphaFoldDB" id="A0AAP7DJI5"/>
<comment type="caution">
    <text evidence="1">The sequence shown here is derived from an EMBL/GenBank/DDBJ whole genome shotgun (WGS) entry which is preliminary data.</text>
</comment>
<name>A0AAP7DJI5_PAEAL</name>
<gene>
    <name evidence="1" type="ORF">HMI46_13770</name>
</gene>
<evidence type="ECO:0000313" key="1">
    <source>
        <dbReference type="EMBL" id="NOJ71619.1"/>
    </source>
</evidence>
<accession>A0AAP7DJI5</accession>